<proteinExistence type="inferred from homology"/>
<keyword evidence="4" id="KW-0235">DNA replication</keyword>
<dbReference type="InterPro" id="IPR000086">
    <property type="entry name" value="NUDIX_hydrolase_dom"/>
</dbReference>
<comment type="similarity">
    <text evidence="2 12">Belongs to the Nudix hydrolase family.</text>
</comment>
<keyword evidence="7 12" id="KW-0378">Hydrolase</keyword>
<comment type="catalytic activity">
    <reaction evidence="10">
        <text>8-oxo-dGTP + H2O = 8-oxo-dGMP + diphosphate + H(+)</text>
        <dbReference type="Rhea" id="RHEA:31575"/>
        <dbReference type="ChEBI" id="CHEBI:15377"/>
        <dbReference type="ChEBI" id="CHEBI:15378"/>
        <dbReference type="ChEBI" id="CHEBI:33019"/>
        <dbReference type="ChEBI" id="CHEBI:63224"/>
        <dbReference type="ChEBI" id="CHEBI:77896"/>
        <dbReference type="EC" id="3.6.1.55"/>
    </reaction>
</comment>
<feature type="domain" description="Nudix hydrolase" evidence="13">
    <location>
        <begin position="3"/>
        <end position="127"/>
    </location>
</feature>
<sequence>MKKNIHVVGAIIIDNNKILCAQRGPDKSLPLKWEFPGGKIEDGESAQEALKREISEEMNCKIEIGEQVDHTVYEYDFGIVHLTTYICKLVEGKPKLTEHVAIKWLPNNELSSLDWAPADIPAVEKLSGAFNVK</sequence>
<evidence type="ECO:0000313" key="14">
    <source>
        <dbReference type="EMBL" id="QED48079.1"/>
    </source>
</evidence>
<dbReference type="SUPFAM" id="SSF55811">
    <property type="entry name" value="Nudix"/>
    <property type="match status" value="1"/>
</dbReference>
<dbReference type="InterPro" id="IPR020084">
    <property type="entry name" value="NUDIX_hydrolase_CS"/>
</dbReference>
<accession>A0A5B8Z8N2</accession>
<evidence type="ECO:0000256" key="6">
    <source>
        <dbReference type="ARBA" id="ARBA00022763"/>
    </source>
</evidence>
<comment type="cofactor">
    <cofactor evidence="1">
        <name>Mg(2+)</name>
        <dbReference type="ChEBI" id="CHEBI:18420"/>
    </cofactor>
</comment>
<keyword evidence="6" id="KW-0227">DNA damage</keyword>
<dbReference type="GO" id="GO:0006260">
    <property type="term" value="P:DNA replication"/>
    <property type="evidence" value="ECO:0007669"/>
    <property type="project" value="UniProtKB-KW"/>
</dbReference>
<dbReference type="CDD" id="cd03425">
    <property type="entry name" value="NUDIX_MutT_NudA_like"/>
    <property type="match status" value="1"/>
</dbReference>
<keyword evidence="15" id="KW-1185">Reference proteome</keyword>
<dbReference type="GO" id="GO:0044715">
    <property type="term" value="F:8-oxo-dGDP phosphatase activity"/>
    <property type="evidence" value="ECO:0007669"/>
    <property type="project" value="TreeGrafter"/>
</dbReference>
<keyword evidence="8" id="KW-0460">Magnesium</keyword>
<reference evidence="15" key="1">
    <citation type="submission" date="2019-08" db="EMBL/GenBank/DDBJ databases">
        <authorList>
            <person name="Zheng X."/>
        </authorList>
    </citation>
    <scope>NUCLEOTIDE SEQUENCE [LARGE SCALE GENOMIC DNA]</scope>
    <source>
        <strain evidence="15">FJAT-25496</strain>
    </source>
</reference>
<evidence type="ECO:0000313" key="15">
    <source>
        <dbReference type="Proteomes" id="UP000321555"/>
    </source>
</evidence>
<evidence type="ECO:0000256" key="9">
    <source>
        <dbReference type="ARBA" id="ARBA00023204"/>
    </source>
</evidence>
<dbReference type="InterPro" id="IPR020476">
    <property type="entry name" value="Nudix_hydrolase"/>
</dbReference>
<dbReference type="GO" id="GO:0006281">
    <property type="term" value="P:DNA repair"/>
    <property type="evidence" value="ECO:0007669"/>
    <property type="project" value="UniProtKB-KW"/>
</dbReference>
<evidence type="ECO:0000259" key="13">
    <source>
        <dbReference type="PROSITE" id="PS51462"/>
    </source>
</evidence>
<evidence type="ECO:0000256" key="2">
    <source>
        <dbReference type="ARBA" id="ARBA00005582"/>
    </source>
</evidence>
<protein>
    <recommendedName>
        <fullName evidence="11">8-oxo-dGTP diphosphatase</fullName>
        <ecNumber evidence="11">3.6.1.55</ecNumber>
    </recommendedName>
</protein>
<evidence type="ECO:0000256" key="10">
    <source>
        <dbReference type="ARBA" id="ARBA00035861"/>
    </source>
</evidence>
<evidence type="ECO:0000256" key="5">
    <source>
        <dbReference type="ARBA" id="ARBA00022723"/>
    </source>
</evidence>
<dbReference type="InterPro" id="IPR015797">
    <property type="entry name" value="NUDIX_hydrolase-like_dom_sf"/>
</dbReference>
<evidence type="ECO:0000256" key="8">
    <source>
        <dbReference type="ARBA" id="ARBA00022842"/>
    </source>
</evidence>
<evidence type="ECO:0000256" key="3">
    <source>
        <dbReference type="ARBA" id="ARBA00022457"/>
    </source>
</evidence>
<dbReference type="PRINTS" id="PR00502">
    <property type="entry name" value="NUDIXFAMILY"/>
</dbReference>
<evidence type="ECO:0000256" key="4">
    <source>
        <dbReference type="ARBA" id="ARBA00022705"/>
    </source>
</evidence>
<gene>
    <name evidence="14" type="ORF">FSZ17_12980</name>
</gene>
<dbReference type="GO" id="GO:0046872">
    <property type="term" value="F:metal ion binding"/>
    <property type="evidence" value="ECO:0007669"/>
    <property type="project" value="UniProtKB-KW"/>
</dbReference>
<organism evidence="14 15">
    <name type="scientific">Cytobacillus dafuensis</name>
    <name type="common">Bacillus dafuensis</name>
    <dbReference type="NCBI Taxonomy" id="1742359"/>
    <lineage>
        <taxon>Bacteria</taxon>
        <taxon>Bacillati</taxon>
        <taxon>Bacillota</taxon>
        <taxon>Bacilli</taxon>
        <taxon>Bacillales</taxon>
        <taxon>Bacillaceae</taxon>
        <taxon>Cytobacillus</taxon>
    </lineage>
</organism>
<dbReference type="GO" id="GO:0044716">
    <property type="term" value="F:8-oxo-GDP phosphatase activity"/>
    <property type="evidence" value="ECO:0007669"/>
    <property type="project" value="TreeGrafter"/>
</dbReference>
<dbReference type="AlphaFoldDB" id="A0A5B8Z8N2"/>
<keyword evidence="5" id="KW-0479">Metal-binding</keyword>
<keyword evidence="3" id="KW-0515">Mutator protein</keyword>
<dbReference type="Proteomes" id="UP000321555">
    <property type="component" value="Chromosome"/>
</dbReference>
<evidence type="ECO:0000256" key="11">
    <source>
        <dbReference type="ARBA" id="ARBA00038905"/>
    </source>
</evidence>
<evidence type="ECO:0000256" key="1">
    <source>
        <dbReference type="ARBA" id="ARBA00001946"/>
    </source>
</evidence>
<dbReference type="KEGG" id="bda:FSZ17_12980"/>
<dbReference type="STRING" id="1742359.GCA_001439625_01443"/>
<dbReference type="PROSITE" id="PS00893">
    <property type="entry name" value="NUDIX_BOX"/>
    <property type="match status" value="1"/>
</dbReference>
<keyword evidence="9" id="KW-0234">DNA repair</keyword>
<dbReference type="InterPro" id="IPR047127">
    <property type="entry name" value="MutT-like"/>
</dbReference>
<evidence type="ECO:0000256" key="7">
    <source>
        <dbReference type="ARBA" id="ARBA00022801"/>
    </source>
</evidence>
<dbReference type="GO" id="GO:0035539">
    <property type="term" value="F:8-oxo-7,8-dihydrodeoxyguanosine triphosphate pyrophosphatase activity"/>
    <property type="evidence" value="ECO:0007669"/>
    <property type="project" value="UniProtKB-EC"/>
</dbReference>
<dbReference type="Gene3D" id="3.90.79.10">
    <property type="entry name" value="Nucleoside Triphosphate Pyrophosphohydrolase"/>
    <property type="match status" value="1"/>
</dbReference>
<dbReference type="PROSITE" id="PS51462">
    <property type="entry name" value="NUDIX"/>
    <property type="match status" value="1"/>
</dbReference>
<dbReference type="RefSeq" id="WP_057776594.1">
    <property type="nucleotide sequence ID" value="NZ_CP042593.1"/>
</dbReference>
<dbReference type="GO" id="GO:0008413">
    <property type="term" value="F:8-oxo-7,8-dihydroguanosine triphosphate pyrophosphatase activity"/>
    <property type="evidence" value="ECO:0007669"/>
    <property type="project" value="TreeGrafter"/>
</dbReference>
<dbReference type="PANTHER" id="PTHR47707">
    <property type="entry name" value="8-OXO-DGTP DIPHOSPHATASE"/>
    <property type="match status" value="1"/>
</dbReference>
<dbReference type="EMBL" id="CP042593">
    <property type="protein sequence ID" value="QED48079.1"/>
    <property type="molecule type" value="Genomic_DNA"/>
</dbReference>
<name>A0A5B8Z8N2_CYTDA</name>
<dbReference type="OrthoDB" id="9810648at2"/>
<dbReference type="EC" id="3.6.1.55" evidence="11"/>
<dbReference type="Pfam" id="PF00293">
    <property type="entry name" value="NUDIX"/>
    <property type="match status" value="1"/>
</dbReference>
<dbReference type="PANTHER" id="PTHR47707:SF1">
    <property type="entry name" value="NUDIX HYDROLASE FAMILY PROTEIN"/>
    <property type="match status" value="1"/>
</dbReference>
<evidence type="ECO:0000256" key="12">
    <source>
        <dbReference type="RuleBase" id="RU003476"/>
    </source>
</evidence>